<dbReference type="EMBL" id="DTFV01000015">
    <property type="protein sequence ID" value="HGI29851.1"/>
    <property type="molecule type" value="Genomic_DNA"/>
</dbReference>
<dbReference type="PANTHER" id="PTHR43420">
    <property type="entry name" value="ACETYLTRANSFERASE"/>
    <property type="match status" value="1"/>
</dbReference>
<accession>A0A7V3YFF9</accession>
<dbReference type="GO" id="GO:0016747">
    <property type="term" value="F:acyltransferase activity, transferring groups other than amino-acyl groups"/>
    <property type="evidence" value="ECO:0007669"/>
    <property type="project" value="InterPro"/>
</dbReference>
<evidence type="ECO:0000256" key="1">
    <source>
        <dbReference type="ARBA" id="ARBA00022679"/>
    </source>
</evidence>
<sequence length="296" mass="33866">MRGSGEPKTWIQGMEIRRGTFQDFEKVVELLRLVFPQDERGYYFSFLRFDPFFHPRDVWLAVSGEEVVSCLFLLRRLFSDGERLLLGGGIANVATHPDFRGRGLASLLLQEAIAQAKKDGLSFLLLVTEIPAFYERFGFQDLGKFVARIEPQGSGLSLSGVRGEEILSTYEAFYRSMGLLVPFRNLGYLRGLRVWNRYSSRFREGKTVASFRKVGGVVGYFLEREASIEVFDLFGKENLPNLPQILQSLGKPLRLFHHLVVLRHLGVPFSRDRETVMVLYLRAFSGEVYLPVADYF</sequence>
<reference evidence="4" key="1">
    <citation type="journal article" date="2020" name="mSystems">
        <title>Genome- and Community-Level Interaction Insights into Carbon Utilization and Element Cycling Functions of Hydrothermarchaeota in Hydrothermal Sediment.</title>
        <authorList>
            <person name="Zhou Z."/>
            <person name="Liu Y."/>
            <person name="Xu W."/>
            <person name="Pan J."/>
            <person name="Luo Z.H."/>
            <person name="Li M."/>
        </authorList>
    </citation>
    <scope>NUCLEOTIDE SEQUENCE [LARGE SCALE GENOMIC DNA]</scope>
    <source>
        <strain evidence="4">SpSt-747</strain>
    </source>
</reference>
<dbReference type="CDD" id="cd04301">
    <property type="entry name" value="NAT_SF"/>
    <property type="match status" value="1"/>
</dbReference>
<dbReference type="SUPFAM" id="SSF55729">
    <property type="entry name" value="Acyl-CoA N-acyltransferases (Nat)"/>
    <property type="match status" value="1"/>
</dbReference>
<name>A0A7V3YFF9_9BACT</name>
<evidence type="ECO:0000256" key="2">
    <source>
        <dbReference type="ARBA" id="ARBA00023315"/>
    </source>
</evidence>
<dbReference type="Pfam" id="PF13527">
    <property type="entry name" value="Acetyltransf_9"/>
    <property type="match status" value="1"/>
</dbReference>
<organism evidence="4">
    <name type="scientific">Candidatus Caldatribacterium californiense</name>
    <dbReference type="NCBI Taxonomy" id="1454726"/>
    <lineage>
        <taxon>Bacteria</taxon>
        <taxon>Pseudomonadati</taxon>
        <taxon>Atribacterota</taxon>
        <taxon>Atribacteria</taxon>
        <taxon>Atribacterales</taxon>
        <taxon>Candidatus Caldatribacteriaceae</taxon>
        <taxon>Candidatus Caldatribacterium</taxon>
    </lineage>
</organism>
<gene>
    <name evidence="4" type="ORF">ENV30_00830</name>
</gene>
<dbReference type="AlphaFoldDB" id="A0A7V3YFF9"/>
<keyword evidence="2" id="KW-0012">Acyltransferase</keyword>
<comment type="caution">
    <text evidence="4">The sequence shown here is derived from an EMBL/GenBank/DDBJ whole genome shotgun (WGS) entry which is preliminary data.</text>
</comment>
<feature type="domain" description="N-acetyltransferase" evidence="3">
    <location>
        <begin position="14"/>
        <end position="176"/>
    </location>
</feature>
<dbReference type="InterPro" id="IPR000182">
    <property type="entry name" value="GNAT_dom"/>
</dbReference>
<dbReference type="InterPro" id="IPR050680">
    <property type="entry name" value="YpeA/RimI_acetyltransf"/>
</dbReference>
<evidence type="ECO:0000259" key="3">
    <source>
        <dbReference type="PROSITE" id="PS51186"/>
    </source>
</evidence>
<dbReference type="PROSITE" id="PS51186">
    <property type="entry name" value="GNAT"/>
    <property type="match status" value="1"/>
</dbReference>
<protein>
    <submittedName>
        <fullName evidence="4">GNAT family N-acetyltransferase</fullName>
    </submittedName>
</protein>
<dbReference type="InterPro" id="IPR016181">
    <property type="entry name" value="Acyl_CoA_acyltransferase"/>
</dbReference>
<proteinExistence type="predicted"/>
<evidence type="ECO:0000313" key="4">
    <source>
        <dbReference type="EMBL" id="HGI29851.1"/>
    </source>
</evidence>
<keyword evidence="1 4" id="KW-0808">Transferase</keyword>
<dbReference type="Gene3D" id="3.40.630.30">
    <property type="match status" value="1"/>
</dbReference>